<feature type="domain" description="Thioredoxin-like fold" evidence="1">
    <location>
        <begin position="38"/>
        <end position="132"/>
    </location>
</feature>
<proteinExistence type="predicted"/>
<dbReference type="InterPro" id="IPR024705">
    <property type="entry name" value="Ssp411"/>
</dbReference>
<comment type="caution">
    <text evidence="2">The sequence shown here is derived from an EMBL/GenBank/DDBJ whole genome shotgun (WGS) entry which is preliminary data.</text>
</comment>
<dbReference type="PANTHER" id="PTHR42899:SF1">
    <property type="entry name" value="SPERMATOGENESIS-ASSOCIATED PROTEIN 20"/>
    <property type="match status" value="1"/>
</dbReference>
<sequence length="401" mass="46291">MNYLNKYLWTILLFLVSLGGKAQVQFAKEGWVAATEQAKKENKNIFIDIYFTGCMPCAKMDKNVFTNEKVYSLLNEHFVSFKTDILKEEVGKELCMRYGVGGFPTFVFLSPDLKVIDIVSGYYGADKFAALLQGVKNHRKEELKEYSSALDRDFPEFYKTFYLDRKQKISSETIVSFLEGQKDLTDELPYLVMSTMGVPEKYLDFYLEHAQQLAQKYSRSQTRNKVSRILAYQAGKLGENNQAEAFEQALNKAKPVFTQEEWHKFADRWMETFYLASKNAEWYMDKLESEGFDWQDKSNALAQVVLDAKEDTPTLKRLAKVYSQNEQNFTDASDYYKAALIQLYLKKYNQAEAFTETALNAKKNITLKEDDMLVLQAAIRNQALQGFTPKKATNPKPFTLD</sequence>
<gene>
    <name evidence="2" type="ORF">AAG747_20055</name>
</gene>
<evidence type="ECO:0000313" key="2">
    <source>
        <dbReference type="EMBL" id="MEN7550224.1"/>
    </source>
</evidence>
<dbReference type="EMBL" id="JBDKWZ010000012">
    <property type="protein sequence ID" value="MEN7550224.1"/>
    <property type="molecule type" value="Genomic_DNA"/>
</dbReference>
<dbReference type="Gene3D" id="3.40.30.10">
    <property type="entry name" value="Glutaredoxin"/>
    <property type="match status" value="1"/>
</dbReference>
<dbReference type="Pfam" id="PF13098">
    <property type="entry name" value="Thioredoxin_2"/>
    <property type="match status" value="1"/>
</dbReference>
<dbReference type="Proteomes" id="UP001403385">
    <property type="component" value="Unassembled WGS sequence"/>
</dbReference>
<dbReference type="RefSeq" id="WP_346823003.1">
    <property type="nucleotide sequence ID" value="NZ_JBDKWZ010000012.1"/>
</dbReference>
<dbReference type="AlphaFoldDB" id="A0AAW9SBA2"/>
<dbReference type="InterPro" id="IPR012336">
    <property type="entry name" value="Thioredoxin-like_fold"/>
</dbReference>
<accession>A0AAW9SBA2</accession>
<dbReference type="PANTHER" id="PTHR42899">
    <property type="entry name" value="SPERMATOGENESIS-ASSOCIATED PROTEIN 20"/>
    <property type="match status" value="1"/>
</dbReference>
<dbReference type="SUPFAM" id="SSF52833">
    <property type="entry name" value="Thioredoxin-like"/>
    <property type="match status" value="1"/>
</dbReference>
<reference evidence="2 3" key="1">
    <citation type="submission" date="2024-04" db="EMBL/GenBank/DDBJ databases">
        <title>Novel genus in family Flammeovirgaceae.</title>
        <authorList>
            <person name="Nguyen T.H."/>
            <person name="Vuong T.Q."/>
            <person name="Le H."/>
            <person name="Kim S.-G."/>
        </authorList>
    </citation>
    <scope>NUCLEOTIDE SEQUENCE [LARGE SCALE GENOMIC DNA]</scope>
    <source>
        <strain evidence="2 3">JCM 23209</strain>
    </source>
</reference>
<keyword evidence="3" id="KW-1185">Reference proteome</keyword>
<name>A0AAW9SBA2_9BACT</name>
<dbReference type="InterPro" id="IPR036249">
    <property type="entry name" value="Thioredoxin-like_sf"/>
</dbReference>
<protein>
    <submittedName>
        <fullName evidence="2">Thioredoxin fold domain-containing protein</fullName>
    </submittedName>
</protein>
<evidence type="ECO:0000313" key="3">
    <source>
        <dbReference type="Proteomes" id="UP001403385"/>
    </source>
</evidence>
<organism evidence="2 3">
    <name type="scientific">Rapidithrix thailandica</name>
    <dbReference type="NCBI Taxonomy" id="413964"/>
    <lineage>
        <taxon>Bacteria</taxon>
        <taxon>Pseudomonadati</taxon>
        <taxon>Bacteroidota</taxon>
        <taxon>Cytophagia</taxon>
        <taxon>Cytophagales</taxon>
        <taxon>Flammeovirgaceae</taxon>
        <taxon>Rapidithrix</taxon>
    </lineage>
</organism>
<evidence type="ECO:0000259" key="1">
    <source>
        <dbReference type="Pfam" id="PF13098"/>
    </source>
</evidence>